<dbReference type="EMBL" id="CAJVPS010003890">
    <property type="protein sequence ID" value="CAG8595869.1"/>
    <property type="molecule type" value="Genomic_DNA"/>
</dbReference>
<keyword evidence="1" id="KW-0238">DNA-binding</keyword>
<evidence type="ECO:0000256" key="1">
    <source>
        <dbReference type="PROSITE-ProRule" id="PRU00267"/>
    </source>
</evidence>
<dbReference type="InterPro" id="IPR036910">
    <property type="entry name" value="HMG_box_dom_sf"/>
</dbReference>
<organism evidence="3 4">
    <name type="scientific">Ambispora leptoticha</name>
    <dbReference type="NCBI Taxonomy" id="144679"/>
    <lineage>
        <taxon>Eukaryota</taxon>
        <taxon>Fungi</taxon>
        <taxon>Fungi incertae sedis</taxon>
        <taxon>Mucoromycota</taxon>
        <taxon>Glomeromycotina</taxon>
        <taxon>Glomeromycetes</taxon>
        <taxon>Archaeosporales</taxon>
        <taxon>Ambisporaceae</taxon>
        <taxon>Ambispora</taxon>
    </lineage>
</organism>
<sequence length="223" mass="25922">MPKDFQTKNFSSFIRNESFNSIELDKIDVPYPLDGNLVNLLKNNLNEPSKKPPNSFILYRKAFKEISKYHGFRLSASEISRQASKNWKALADPVKQEYKKIAEMLRENTEKHAFVTKWNIVMPSDLQRKINKKKKPSLDNTSENNVSENNAANLLQEPPMTTIFPYADLSYIESFEELFTYTYDLPETMLLNQNLIYSEPPMTTINAHENSISICKFKSYQCI</sequence>
<evidence type="ECO:0000313" key="3">
    <source>
        <dbReference type="EMBL" id="CAG8595869.1"/>
    </source>
</evidence>
<dbReference type="SUPFAM" id="SSF47095">
    <property type="entry name" value="HMG-box"/>
    <property type="match status" value="1"/>
</dbReference>
<accession>A0A9N9CBF5</accession>
<dbReference type="InterPro" id="IPR009071">
    <property type="entry name" value="HMG_box_dom"/>
</dbReference>
<dbReference type="PROSITE" id="PS50118">
    <property type="entry name" value="HMG_BOX_2"/>
    <property type="match status" value="1"/>
</dbReference>
<dbReference type="Gene3D" id="1.10.30.10">
    <property type="entry name" value="High mobility group box domain"/>
    <property type="match status" value="1"/>
</dbReference>
<feature type="DNA-binding region" description="HMG box" evidence="1">
    <location>
        <begin position="49"/>
        <end position="117"/>
    </location>
</feature>
<dbReference type="GO" id="GO:0003677">
    <property type="term" value="F:DNA binding"/>
    <property type="evidence" value="ECO:0007669"/>
    <property type="project" value="UniProtKB-UniRule"/>
</dbReference>
<keyword evidence="4" id="KW-1185">Reference proteome</keyword>
<dbReference type="Proteomes" id="UP000789508">
    <property type="component" value="Unassembled WGS sequence"/>
</dbReference>
<proteinExistence type="predicted"/>
<dbReference type="OrthoDB" id="2317706at2759"/>
<name>A0A9N9CBF5_9GLOM</name>
<gene>
    <name evidence="3" type="ORF">ALEPTO_LOCUS7916</name>
</gene>
<feature type="domain" description="HMG box" evidence="2">
    <location>
        <begin position="49"/>
        <end position="117"/>
    </location>
</feature>
<reference evidence="3" key="1">
    <citation type="submission" date="2021-06" db="EMBL/GenBank/DDBJ databases">
        <authorList>
            <person name="Kallberg Y."/>
            <person name="Tangrot J."/>
            <person name="Rosling A."/>
        </authorList>
    </citation>
    <scope>NUCLEOTIDE SEQUENCE</scope>
    <source>
        <strain evidence="3">FL130A</strain>
    </source>
</reference>
<keyword evidence="1" id="KW-0539">Nucleus</keyword>
<comment type="caution">
    <text evidence="3">The sequence shown here is derived from an EMBL/GenBank/DDBJ whole genome shotgun (WGS) entry which is preliminary data.</text>
</comment>
<evidence type="ECO:0000313" key="4">
    <source>
        <dbReference type="Proteomes" id="UP000789508"/>
    </source>
</evidence>
<dbReference type="GO" id="GO:0005634">
    <property type="term" value="C:nucleus"/>
    <property type="evidence" value="ECO:0007669"/>
    <property type="project" value="UniProtKB-UniRule"/>
</dbReference>
<dbReference type="AlphaFoldDB" id="A0A9N9CBF5"/>
<dbReference type="Pfam" id="PF00505">
    <property type="entry name" value="HMG_box"/>
    <property type="match status" value="1"/>
</dbReference>
<protein>
    <submittedName>
        <fullName evidence="3">7668_t:CDS:1</fullName>
    </submittedName>
</protein>
<evidence type="ECO:0000259" key="2">
    <source>
        <dbReference type="PROSITE" id="PS50118"/>
    </source>
</evidence>
<dbReference type="SMART" id="SM00398">
    <property type="entry name" value="HMG"/>
    <property type="match status" value="1"/>
</dbReference>